<proteinExistence type="predicted"/>
<dbReference type="Pfam" id="PF00023">
    <property type="entry name" value="Ank"/>
    <property type="match status" value="1"/>
</dbReference>
<feature type="repeat" description="ANK" evidence="3">
    <location>
        <begin position="266"/>
        <end position="298"/>
    </location>
</feature>
<name>A0AA36N0U0_9DINO</name>
<feature type="region of interest" description="Disordered" evidence="4">
    <location>
        <begin position="132"/>
        <end position="266"/>
    </location>
</feature>
<comment type="caution">
    <text evidence="5">The sequence shown here is derived from an EMBL/GenBank/DDBJ whole genome shotgun (WGS) entry which is preliminary data.</text>
</comment>
<keyword evidence="6" id="KW-1185">Reference proteome</keyword>
<feature type="compositionally biased region" description="Low complexity" evidence="4">
    <location>
        <begin position="92"/>
        <end position="101"/>
    </location>
</feature>
<dbReference type="PROSITE" id="PS50088">
    <property type="entry name" value="ANK_REPEAT"/>
    <property type="match status" value="4"/>
</dbReference>
<evidence type="ECO:0000256" key="2">
    <source>
        <dbReference type="ARBA" id="ARBA00023043"/>
    </source>
</evidence>
<evidence type="ECO:0000313" key="5">
    <source>
        <dbReference type="EMBL" id="CAJ1385608.1"/>
    </source>
</evidence>
<feature type="region of interest" description="Disordered" evidence="4">
    <location>
        <begin position="1"/>
        <end position="34"/>
    </location>
</feature>
<dbReference type="InterPro" id="IPR002110">
    <property type="entry name" value="Ankyrin_rpt"/>
</dbReference>
<evidence type="ECO:0000256" key="3">
    <source>
        <dbReference type="PROSITE-ProRule" id="PRU00023"/>
    </source>
</evidence>
<dbReference type="InterPro" id="IPR051631">
    <property type="entry name" value="Ankyrin-KH/SAM_domain"/>
</dbReference>
<sequence length="496" mass="52832">MSLQPSSGSTGSPNSAENSANCEDSLSQEEISEEHRCACPGDMAKIPTTDTLACVAGDREPAAKDTKVSDGDKREGRAPMHKIVVPRRSRLRSPSPENLSPILGRRSHISSRLFSPVSLSAPRVSLGARNRQPQAAACDAPCPRTGSPSRQFSGTCTRNLRYYSDPKGSRTPPPPESGYMRETRVSVATTGKGLNGKMPRPARHSIGSCTGTKSPYATPPMPGATPPAPCTTPTVPRSASQSRLGESRRQSKGEQSPAFREPKDEAGRTQLMHAARAGDLNKTLALLQCGSFVDAIDSCKCTALMYAATYGHAAVAQCLADHAANVNAQSHDKWTPLIAAAYNGHMAVTELLLSRGASIDSADERGWTALMHVAFNGKLDIMKCLLDHGARADQEDKEARTALVYAAFSGHLEGVKLLLANATQSSKNTSWRMDGTQDGTAGLALMFAADKGHSDIVRAFLEASVASAQTLRSALELANFHGHHEVAKLILLSRKI</sequence>
<feature type="compositionally biased region" description="Low complexity" evidence="4">
    <location>
        <begin position="132"/>
        <end position="143"/>
    </location>
</feature>
<feature type="compositionally biased region" description="Basic and acidic residues" evidence="4">
    <location>
        <begin position="57"/>
        <end position="78"/>
    </location>
</feature>
<feature type="repeat" description="ANK" evidence="3">
    <location>
        <begin position="302"/>
        <end position="331"/>
    </location>
</feature>
<dbReference type="SMART" id="SM00248">
    <property type="entry name" value="ANK"/>
    <property type="match status" value="6"/>
</dbReference>
<dbReference type="AlphaFoldDB" id="A0AA36N0U0"/>
<gene>
    <name evidence="5" type="ORF">EVOR1521_LOCUS12177</name>
</gene>
<dbReference type="SUPFAM" id="SSF48403">
    <property type="entry name" value="Ankyrin repeat"/>
    <property type="match status" value="1"/>
</dbReference>
<evidence type="ECO:0000313" key="6">
    <source>
        <dbReference type="Proteomes" id="UP001178507"/>
    </source>
</evidence>
<reference evidence="5" key="1">
    <citation type="submission" date="2023-08" db="EMBL/GenBank/DDBJ databases">
        <authorList>
            <person name="Chen Y."/>
            <person name="Shah S."/>
            <person name="Dougan E. K."/>
            <person name="Thang M."/>
            <person name="Chan C."/>
        </authorList>
    </citation>
    <scope>NUCLEOTIDE SEQUENCE</scope>
</reference>
<feature type="compositionally biased region" description="Pro residues" evidence="4">
    <location>
        <begin position="217"/>
        <end position="230"/>
    </location>
</feature>
<evidence type="ECO:0008006" key="7">
    <source>
        <dbReference type="Google" id="ProtNLM"/>
    </source>
</evidence>
<accession>A0AA36N0U0</accession>
<feature type="repeat" description="ANK" evidence="3">
    <location>
        <begin position="365"/>
        <end position="397"/>
    </location>
</feature>
<dbReference type="PANTHER" id="PTHR23206">
    <property type="entry name" value="MASK PROTEIN"/>
    <property type="match status" value="1"/>
</dbReference>
<protein>
    <recommendedName>
        <fullName evidence="7">Ankyrin repeat domain-containing protein 50</fullName>
    </recommendedName>
</protein>
<evidence type="ECO:0000256" key="4">
    <source>
        <dbReference type="SAM" id="MobiDB-lite"/>
    </source>
</evidence>
<keyword evidence="1" id="KW-0677">Repeat</keyword>
<keyword evidence="2 3" id="KW-0040">ANK repeat</keyword>
<organism evidence="5 6">
    <name type="scientific">Effrenium voratum</name>
    <dbReference type="NCBI Taxonomy" id="2562239"/>
    <lineage>
        <taxon>Eukaryota</taxon>
        <taxon>Sar</taxon>
        <taxon>Alveolata</taxon>
        <taxon>Dinophyceae</taxon>
        <taxon>Suessiales</taxon>
        <taxon>Symbiodiniaceae</taxon>
        <taxon>Effrenium</taxon>
    </lineage>
</organism>
<feature type="compositionally biased region" description="Polar residues" evidence="4">
    <location>
        <begin position="1"/>
        <end position="25"/>
    </location>
</feature>
<feature type="repeat" description="ANK" evidence="3">
    <location>
        <begin position="332"/>
        <end position="364"/>
    </location>
</feature>
<dbReference type="PANTHER" id="PTHR23206:SF8">
    <property type="entry name" value="ANKYRIN REPEAT AND KH DOMAIN-CONTAINING 1"/>
    <property type="match status" value="1"/>
</dbReference>
<dbReference type="EMBL" id="CAUJNA010001258">
    <property type="protein sequence ID" value="CAJ1385608.1"/>
    <property type="molecule type" value="Genomic_DNA"/>
</dbReference>
<dbReference type="Proteomes" id="UP001178507">
    <property type="component" value="Unassembled WGS sequence"/>
</dbReference>
<feature type="compositionally biased region" description="Polar residues" evidence="4">
    <location>
        <begin position="146"/>
        <end position="158"/>
    </location>
</feature>
<dbReference type="Pfam" id="PF13606">
    <property type="entry name" value="Ank_3"/>
    <property type="match status" value="1"/>
</dbReference>
<dbReference type="Gene3D" id="1.25.40.20">
    <property type="entry name" value="Ankyrin repeat-containing domain"/>
    <property type="match status" value="3"/>
</dbReference>
<feature type="region of interest" description="Disordered" evidence="4">
    <location>
        <begin position="57"/>
        <end position="104"/>
    </location>
</feature>
<dbReference type="Pfam" id="PF12796">
    <property type="entry name" value="Ank_2"/>
    <property type="match status" value="1"/>
</dbReference>
<dbReference type="PROSITE" id="PS50297">
    <property type="entry name" value="ANK_REP_REGION"/>
    <property type="match status" value="2"/>
</dbReference>
<dbReference type="InterPro" id="IPR036770">
    <property type="entry name" value="Ankyrin_rpt-contain_sf"/>
</dbReference>
<evidence type="ECO:0000256" key="1">
    <source>
        <dbReference type="ARBA" id="ARBA00022737"/>
    </source>
</evidence>